<comment type="caution">
    <text evidence="1">The sequence shown here is derived from an EMBL/GenBank/DDBJ whole genome shotgun (WGS) entry which is preliminary data.</text>
</comment>
<gene>
    <name evidence="1" type="ORF">HMPREF0179_01968</name>
</gene>
<sequence length="314" mass="34959">MSLMKTSIPLTVYRVEPSTLANVTGDRIRQYAFRSIDQTPDELGSGFVPDTDMFADLNISIPEKGNYMNFGFRIDTRKVPSTIFKKHLAEMTQEELQRTGKTFLSKNRKRELKELCKTRLLSKTEPRPSMSGVAIDKTTGLVYFASTSKSVLELFEKYFKTAFNGELERLSPSTLAASDSDHPLEDFMRDLYTESMALSLNGKEYHITEQGKATLSQAGGATVSVTDVPNSALAGLESGLLFKSLKIRLSTMPDDELVSVFTLNADFSFSGLKTPRIKIEKGNDDPDASFMLKIGFIEETVTAMHSLFRQHAGN</sequence>
<proteinExistence type="predicted"/>
<dbReference type="EMBL" id="ADCP02000001">
    <property type="protein sequence ID" value="EFV44242.1"/>
    <property type="molecule type" value="Genomic_DNA"/>
</dbReference>
<dbReference type="OrthoDB" id="9793997at2"/>
<dbReference type="Proteomes" id="UP000006034">
    <property type="component" value="Unassembled WGS sequence"/>
</dbReference>
<dbReference type="Pfam" id="PF04381">
    <property type="entry name" value="RdgC"/>
    <property type="match status" value="1"/>
</dbReference>
<keyword evidence="2" id="KW-1185">Reference proteome</keyword>
<dbReference type="GeneID" id="78087643"/>
<evidence type="ECO:0000313" key="1">
    <source>
        <dbReference type="EMBL" id="EFV44242.1"/>
    </source>
</evidence>
<dbReference type="AlphaFoldDB" id="E5Y704"/>
<dbReference type="eggNOG" id="COG2974">
    <property type="taxonomic scope" value="Bacteria"/>
</dbReference>
<reference evidence="1 2" key="1">
    <citation type="submission" date="2010-10" db="EMBL/GenBank/DDBJ databases">
        <authorList>
            <consortium name="The Broad Institute Genome Sequencing Platform"/>
            <person name="Ward D."/>
            <person name="Earl A."/>
            <person name="Feldgarden M."/>
            <person name="Young S.K."/>
            <person name="Gargeya S."/>
            <person name="Zeng Q."/>
            <person name="Alvarado L."/>
            <person name="Berlin A."/>
            <person name="Bochicchio J."/>
            <person name="Chapman S.B."/>
            <person name="Chen Z."/>
            <person name="Freedman E."/>
            <person name="Gellesch M."/>
            <person name="Goldberg J."/>
            <person name="Griggs A."/>
            <person name="Gujja S."/>
            <person name="Heilman E."/>
            <person name="Heiman D."/>
            <person name="Howarth C."/>
            <person name="Mehta T."/>
            <person name="Neiman D."/>
            <person name="Pearson M."/>
            <person name="Roberts A."/>
            <person name="Saif S."/>
            <person name="Shea T."/>
            <person name="Shenoy N."/>
            <person name="Sisk P."/>
            <person name="Stolte C."/>
            <person name="Sykes S."/>
            <person name="White J."/>
            <person name="Yandava C."/>
            <person name="Allen-Vercoe E."/>
            <person name="Sibley C."/>
            <person name="Ambrose C.E."/>
            <person name="Strauss J."/>
            <person name="Daigneault M."/>
            <person name="Haas B."/>
            <person name="Nusbaum C."/>
            <person name="Birren B."/>
        </authorList>
    </citation>
    <scope>NUCLEOTIDE SEQUENCE [LARGE SCALE GENOMIC DNA]</scope>
    <source>
        <strain evidence="1 2">3_1_6</strain>
    </source>
</reference>
<organism evidence="1 2">
    <name type="scientific">Bilophila wadsworthia (strain 3_1_6)</name>
    <dbReference type="NCBI Taxonomy" id="563192"/>
    <lineage>
        <taxon>Bacteria</taxon>
        <taxon>Pseudomonadati</taxon>
        <taxon>Thermodesulfobacteriota</taxon>
        <taxon>Desulfovibrionia</taxon>
        <taxon>Desulfovibrionales</taxon>
        <taxon>Desulfovibrionaceae</taxon>
        <taxon>Bilophila</taxon>
    </lineage>
</organism>
<protein>
    <submittedName>
        <fullName evidence="1">Uncharacterized protein</fullName>
    </submittedName>
</protein>
<name>E5Y704_BILW3</name>
<dbReference type="STRING" id="563192.HMPREF0179_01968"/>
<dbReference type="InterPro" id="IPR007476">
    <property type="entry name" value="RdgC"/>
</dbReference>
<dbReference type="GO" id="GO:0006310">
    <property type="term" value="P:DNA recombination"/>
    <property type="evidence" value="ECO:0007669"/>
    <property type="project" value="InterPro"/>
</dbReference>
<reference evidence="1 2" key="2">
    <citation type="submission" date="2013-04" db="EMBL/GenBank/DDBJ databases">
        <title>The Genome Sequence of Bilophila wadsworthia 3_1_6.</title>
        <authorList>
            <consortium name="The Broad Institute Genomics Platform"/>
            <person name="Earl A."/>
            <person name="Ward D."/>
            <person name="Feldgarden M."/>
            <person name="Gevers D."/>
            <person name="Sibley C."/>
            <person name="Strauss J."/>
            <person name="Allen-Vercoe E."/>
            <person name="Walker B."/>
            <person name="Young S."/>
            <person name="Zeng Q."/>
            <person name="Gargeya S."/>
            <person name="Fitzgerald M."/>
            <person name="Haas B."/>
            <person name="Abouelleil A."/>
            <person name="Allen A.W."/>
            <person name="Alvarado L."/>
            <person name="Arachchi H.M."/>
            <person name="Berlin A.M."/>
            <person name="Chapman S.B."/>
            <person name="Gainer-Dewar J."/>
            <person name="Goldberg J."/>
            <person name="Griggs A."/>
            <person name="Gujja S."/>
            <person name="Hansen M."/>
            <person name="Howarth C."/>
            <person name="Imamovic A."/>
            <person name="Ireland A."/>
            <person name="Larimer J."/>
            <person name="McCowan C."/>
            <person name="Murphy C."/>
            <person name="Pearson M."/>
            <person name="Poon T.W."/>
            <person name="Priest M."/>
            <person name="Roberts A."/>
            <person name="Saif S."/>
            <person name="Shea T."/>
            <person name="Sisk P."/>
            <person name="Sykes S."/>
            <person name="Wortman J."/>
            <person name="Nusbaum C."/>
            <person name="Birren B."/>
        </authorList>
    </citation>
    <scope>NUCLEOTIDE SEQUENCE [LARGE SCALE GENOMIC DNA]</scope>
    <source>
        <strain evidence="1 2">3_1_6</strain>
    </source>
</reference>
<evidence type="ECO:0000313" key="2">
    <source>
        <dbReference type="Proteomes" id="UP000006034"/>
    </source>
</evidence>
<dbReference type="HOGENOM" id="CLU_884724_0_0_7"/>
<dbReference type="RefSeq" id="WP_005027724.1">
    <property type="nucleotide sequence ID" value="NZ_KE150238.1"/>
</dbReference>
<accession>E5Y704</accession>